<proteinExistence type="inferred from homology"/>
<keyword evidence="4" id="KW-1185">Reference proteome</keyword>
<dbReference type="InterPro" id="IPR022096">
    <property type="entry name" value="SBF1/SBF2"/>
</dbReference>
<comment type="similarity">
    <text evidence="1">Belongs to the protein-tyrosine phosphatase family. Non-receptor class myotubularin subfamily.</text>
</comment>
<dbReference type="PANTHER" id="PTHR12296">
    <property type="entry name" value="DENN DOMAIN-CONTAINING PROTEIN 4"/>
    <property type="match status" value="1"/>
</dbReference>
<evidence type="ECO:0000259" key="2">
    <source>
        <dbReference type="PROSITE" id="PS50211"/>
    </source>
</evidence>
<dbReference type="InterPro" id="IPR029021">
    <property type="entry name" value="Prot-tyrosine_phosphatase-like"/>
</dbReference>
<dbReference type="InterPro" id="IPR005113">
    <property type="entry name" value="uDENN_dom"/>
</dbReference>
<dbReference type="GeneID" id="106820879"/>
<dbReference type="SMART" id="SM00799">
    <property type="entry name" value="DENN"/>
    <property type="match status" value="1"/>
</dbReference>
<dbReference type="Pfam" id="PF12335">
    <property type="entry name" value="SBF2"/>
    <property type="match status" value="1"/>
</dbReference>
<dbReference type="SMART" id="SM00800">
    <property type="entry name" value="uDENN"/>
    <property type="match status" value="1"/>
</dbReference>
<dbReference type="Gene3D" id="3.30.450.200">
    <property type="match status" value="1"/>
</dbReference>
<name>A0ABM1F938_PRICU</name>
<feature type="domain" description="Myotubularin phosphatase" evidence="3">
    <location>
        <begin position="1192"/>
        <end position="1261"/>
    </location>
</feature>
<organism evidence="4 5">
    <name type="scientific">Priapulus caudatus</name>
    <name type="common">Priapulid worm</name>
    <dbReference type="NCBI Taxonomy" id="37621"/>
    <lineage>
        <taxon>Eukaryota</taxon>
        <taxon>Metazoa</taxon>
        <taxon>Ecdysozoa</taxon>
        <taxon>Scalidophora</taxon>
        <taxon>Priapulida</taxon>
        <taxon>Priapulimorpha</taxon>
        <taxon>Priapulimorphida</taxon>
        <taxon>Priapulidae</taxon>
        <taxon>Priapulus</taxon>
    </lineage>
</organism>
<dbReference type="Pfam" id="PF02893">
    <property type="entry name" value="GRAM"/>
    <property type="match status" value="1"/>
</dbReference>
<dbReference type="RefSeq" id="XP_014680959.1">
    <property type="nucleotide sequence ID" value="XM_014825473.1"/>
</dbReference>
<dbReference type="InterPro" id="IPR001194">
    <property type="entry name" value="cDENN_dom"/>
</dbReference>
<dbReference type="InterPro" id="IPR043153">
    <property type="entry name" value="DENN_C"/>
</dbReference>
<dbReference type="InterPro" id="IPR004182">
    <property type="entry name" value="GRAM"/>
</dbReference>
<evidence type="ECO:0000259" key="3">
    <source>
        <dbReference type="PROSITE" id="PS51339"/>
    </source>
</evidence>
<dbReference type="InterPro" id="IPR010569">
    <property type="entry name" value="Myotubularin-like_Pase_dom"/>
</dbReference>
<dbReference type="Gene3D" id="3.40.50.11500">
    <property type="match status" value="1"/>
</dbReference>
<dbReference type="InterPro" id="IPR051696">
    <property type="entry name" value="DENN_Domain_GEFs"/>
</dbReference>
<dbReference type="SMART" id="SM00568">
    <property type="entry name" value="GRAM"/>
    <property type="match status" value="1"/>
</dbReference>
<dbReference type="Proteomes" id="UP000695022">
    <property type="component" value="Unplaced"/>
</dbReference>
<dbReference type="SUPFAM" id="SSF52799">
    <property type="entry name" value="(Phosphotyrosine protein) phosphatases II"/>
    <property type="match status" value="1"/>
</dbReference>
<feature type="domain" description="UDENN" evidence="2">
    <location>
        <begin position="6"/>
        <end position="427"/>
    </location>
</feature>
<dbReference type="Pfam" id="PF06602">
    <property type="entry name" value="Myotub-related"/>
    <property type="match status" value="1"/>
</dbReference>
<evidence type="ECO:0000256" key="1">
    <source>
        <dbReference type="ARBA" id="ARBA00007471"/>
    </source>
</evidence>
<dbReference type="Pfam" id="PF02141">
    <property type="entry name" value="DENN"/>
    <property type="match status" value="1"/>
</dbReference>
<evidence type="ECO:0000313" key="5">
    <source>
        <dbReference type="RefSeq" id="XP_014680959.1"/>
    </source>
</evidence>
<dbReference type="SMART" id="SM00801">
    <property type="entry name" value="dDENN"/>
    <property type="match status" value="1"/>
</dbReference>
<dbReference type="InterPro" id="IPR037516">
    <property type="entry name" value="Tripartite_DENN"/>
</dbReference>
<protein>
    <submittedName>
        <fullName evidence="5">Myotubularin-related protein 13-like</fullName>
    </submittedName>
</protein>
<dbReference type="PROSITE" id="PS50211">
    <property type="entry name" value="DENN"/>
    <property type="match status" value="1"/>
</dbReference>
<dbReference type="PROSITE" id="PS51339">
    <property type="entry name" value="PPASE_MYOTUBULARIN"/>
    <property type="match status" value="1"/>
</dbReference>
<gene>
    <name evidence="5" type="primary">LOC106820879</name>
</gene>
<dbReference type="InterPro" id="IPR005112">
    <property type="entry name" value="dDENN_dom"/>
</dbReference>
<sequence>MSRLADYFVIVGYDHEKERSGIKQGKIIQRYPQKDWEDTPFNQGIELFCQPAGWSLSMHRQPPKFFVSVLTDIDADRHYCACLTFTEPVAMPTSKPDDEDAERDDGGLVHGALMFAPKSLALVSRLDYYETFRNCIGIIYTVYIENMPIQLETLVGNILGCIQVPSPGGPQVRFSIGAGDRQALQPPLSSSLPVTHTSVYTFFHQMGIHNSLTLLSAILSDHKVLFLSESYSRLTDASHALVSLCFPLKYSYVYIPLLPAALLEVLSTPTPFIMGVHSSLKNDIADMLDVIVADLDGGSISLPEHITAPKIPDPAYSRSLRSLFTVLHPDLQIADYAFPSSHVRATTPTMLDKEIRAVFLRMFAELLLGYRSCLTVIRIHPEPFITFHKAMFLGHRGMVEDEFMNKVLDSMSFNTFVSERGPPYKTLDMLDELYASIERMLREEEENPDRMLKNVHELAQQLYINENPNPQPYVQKIPRPTEGSHLRIHQPMFPVIDWVQVQDIVDEGVSKQNIKSRLNQARPQQLKMVPMGPDIVAIGQRQMAVDSSTRRLEVLRNCVNCIFENKIADARKTFPAVLRTLKSKTARLALTHEFALHVQSNRAMLEHQQFDLVVRLINCALQNDSPMDEHGVAAAFLPLVTAFCRKLCTGVIQFAYTCIQDHPVWSNVQFWEQTFYSDVERHIRLLYVAPQEGLIADAEPALAPSSPREKQSPLGSNWGADAFRTGITAENRRSVLMRPPQKKALEIAAEQMRMWPHLSPEEQQECIQNEESTVYSQAIHYANRIVYLRVPLDISKGIRSPMSFEESTSNSNFTNSVAESDSFDAESGFEEDTSEVGAQIIRFCSRFVDKVCTEAGVTNEHIQSLHQMVPGVVTMHIETLEAVFRECKRLPPIQKPKILTPSLLSGEEIVMGGLRVFLVPDGRDVATGANGGPQLLPAEGAIFLTTYRVIFKGTPCDPFACEQIVIRCFPIVSLTKEKKIGSQYLTHIEQTMAEGLQLRSNTFQLIKVAFDEEVDSENIEHFRKMLHRVSMPQTVYQMFSNIAAQPPTPLHREKMAKNATLKAMAKKTITKTARRVGLKQKQSSKRQKYVLPTPVIPRRIVTMSQTSYESDASASGGERPLSSNFEDELSVIDEVGTDHPFAMLQRSNTLEKLIDRCYCKDYQRLGFLHQSAGMSVFPSKISGSYDRNRLSPRGGSRWVHNLPGLGTIGSNLTRTKSESFRISTVNVNYTVCRTYPAAIVVPSAISDDSIVKLAKTHRHNR</sequence>
<dbReference type="PANTHER" id="PTHR12296:SF16">
    <property type="entry name" value="C-MYC PROMOTER-BINDING PROTEIN"/>
    <property type="match status" value="1"/>
</dbReference>
<dbReference type="CDD" id="cd13208">
    <property type="entry name" value="PH-GRAM_MTMR5_MTMR13"/>
    <property type="match status" value="1"/>
</dbReference>
<reference evidence="5" key="1">
    <citation type="submission" date="2025-08" db="UniProtKB">
        <authorList>
            <consortium name="RefSeq"/>
        </authorList>
    </citation>
    <scope>IDENTIFICATION</scope>
</reference>
<accession>A0ABM1F938</accession>
<evidence type="ECO:0000313" key="4">
    <source>
        <dbReference type="Proteomes" id="UP000695022"/>
    </source>
</evidence>
<dbReference type="Pfam" id="PF03456">
    <property type="entry name" value="uDENN"/>
    <property type="match status" value="1"/>
</dbReference>
<dbReference type="SUPFAM" id="SSF50729">
    <property type="entry name" value="PH domain-like"/>
    <property type="match status" value="1"/>
</dbReference>